<evidence type="ECO:0000313" key="11">
    <source>
        <dbReference type="EMBL" id="SBW01445.1"/>
    </source>
</evidence>
<evidence type="ECO:0000256" key="9">
    <source>
        <dbReference type="SAM" id="Phobius"/>
    </source>
</evidence>
<keyword evidence="9" id="KW-0812">Transmembrane</keyword>
<evidence type="ECO:0000256" key="3">
    <source>
        <dbReference type="ARBA" id="ARBA00022722"/>
    </source>
</evidence>
<keyword evidence="3" id="KW-0540">Nuclease</keyword>
<keyword evidence="6" id="KW-0378">Hydrolase</keyword>
<dbReference type="RefSeq" id="WP_296949575.1">
    <property type="nucleotide sequence ID" value="NZ_LT599021.1"/>
</dbReference>
<evidence type="ECO:0000259" key="10">
    <source>
        <dbReference type="Pfam" id="PF03372"/>
    </source>
</evidence>
<dbReference type="PANTHER" id="PTHR15822:SF4">
    <property type="entry name" value="TYROSYL-DNA PHOSPHODIESTERASE 2"/>
    <property type="match status" value="1"/>
</dbReference>
<reference evidence="11" key="1">
    <citation type="submission" date="2016-04" db="EMBL/GenBank/DDBJ databases">
        <authorList>
            <person name="Evans L.H."/>
            <person name="Alamgir A."/>
            <person name="Owens N."/>
            <person name="Weber N.D."/>
            <person name="Virtaneva K."/>
            <person name="Barbian K."/>
            <person name="Babar A."/>
            <person name="Rosenke K."/>
        </authorList>
    </citation>
    <scope>NUCLEOTIDE SEQUENCE</scope>
    <source>
        <strain evidence="11">86-2</strain>
    </source>
</reference>
<proteinExistence type="predicted"/>
<dbReference type="CDD" id="cd09084">
    <property type="entry name" value="EEP-2"/>
    <property type="match status" value="1"/>
</dbReference>
<dbReference type="GO" id="GO:0016787">
    <property type="term" value="F:hydrolase activity"/>
    <property type="evidence" value="ECO:0007669"/>
    <property type="project" value="UniProtKB-KW"/>
</dbReference>
<feature type="domain" description="Endonuclease/exonuclease/phosphatase" evidence="10">
    <location>
        <begin position="115"/>
        <end position="372"/>
    </location>
</feature>
<comment type="cofactor">
    <cofactor evidence="2">
        <name>Mg(2+)</name>
        <dbReference type="ChEBI" id="CHEBI:18420"/>
    </cofactor>
</comment>
<dbReference type="SUPFAM" id="SSF56219">
    <property type="entry name" value="DNase I-like"/>
    <property type="match status" value="1"/>
</dbReference>
<accession>A0A212JQ51</accession>
<keyword evidence="9" id="KW-1133">Transmembrane helix</keyword>
<dbReference type="GO" id="GO:0046872">
    <property type="term" value="F:metal ion binding"/>
    <property type="evidence" value="ECO:0007669"/>
    <property type="project" value="UniProtKB-KW"/>
</dbReference>
<feature type="transmembrane region" description="Helical" evidence="9">
    <location>
        <begin position="78"/>
        <end position="99"/>
    </location>
</feature>
<evidence type="ECO:0000256" key="8">
    <source>
        <dbReference type="ARBA" id="ARBA00023204"/>
    </source>
</evidence>
<dbReference type="InterPro" id="IPR051547">
    <property type="entry name" value="TDP2-like"/>
</dbReference>
<evidence type="ECO:0000256" key="7">
    <source>
        <dbReference type="ARBA" id="ARBA00022842"/>
    </source>
</evidence>
<keyword evidence="5" id="KW-0227">DNA damage</keyword>
<feature type="transmembrane region" description="Helical" evidence="9">
    <location>
        <begin position="47"/>
        <end position="71"/>
    </location>
</feature>
<dbReference type="GO" id="GO:0006281">
    <property type="term" value="P:DNA repair"/>
    <property type="evidence" value="ECO:0007669"/>
    <property type="project" value="UniProtKB-KW"/>
</dbReference>
<evidence type="ECO:0000256" key="6">
    <source>
        <dbReference type="ARBA" id="ARBA00022801"/>
    </source>
</evidence>
<keyword evidence="7" id="KW-0460">Magnesium</keyword>
<keyword evidence="9" id="KW-0472">Membrane</keyword>
<dbReference type="PANTHER" id="PTHR15822">
    <property type="entry name" value="TRAF AND TNF RECEPTOR-ASSOCIATED PROTEIN"/>
    <property type="match status" value="1"/>
</dbReference>
<dbReference type="GO" id="GO:0004518">
    <property type="term" value="F:nuclease activity"/>
    <property type="evidence" value="ECO:0007669"/>
    <property type="project" value="UniProtKB-KW"/>
</dbReference>
<feature type="transmembrane region" description="Helical" evidence="9">
    <location>
        <begin position="21"/>
        <end position="41"/>
    </location>
</feature>
<name>A0A212JQ51_9BACT</name>
<evidence type="ECO:0000256" key="2">
    <source>
        <dbReference type="ARBA" id="ARBA00001946"/>
    </source>
</evidence>
<protein>
    <recommendedName>
        <fullName evidence="10">Endonuclease/exonuclease/phosphatase domain-containing protein</fullName>
    </recommendedName>
</protein>
<sequence>MRVKNKLSKIRVGRFIKYTVFATNLIAIIILILSTLAWYVVPSRVTFIAYLGLGFPIILFINILYLILWVITFRWKYALVQLIAICAFWQPILTCYPIHFKTKEKDIPKKHIKVLTYNVRAFNWAKGEAARNNPILEYLVNSNADIICLQEFAVSPSNSKNKKSIISEAEIKQKLKDYPYSRIIKLGSSRGNLIYGLACFSKFPIEKAESLPLESSYNGSAMYELKINKRKVTLVNNHLESNRITSEDKKLYKEFFKTRDREMIGEVAMNVQTRLGAAYKIREAQAKIIRSIIDKQETDATIVCGDFNDSPISYAYYTIKGDNLVDSYANTGFGQGITYHENKFWFRIDFIMHSMAFQSYNCTVDKIKYSDHYPVWTYLAFKEK</sequence>
<gene>
    <name evidence="11" type="ORF">KL86DYS2_12038</name>
</gene>
<dbReference type="InterPro" id="IPR036691">
    <property type="entry name" value="Endo/exonu/phosph_ase_sf"/>
</dbReference>
<keyword evidence="8" id="KW-0234">DNA repair</keyword>
<evidence type="ECO:0000256" key="1">
    <source>
        <dbReference type="ARBA" id="ARBA00001936"/>
    </source>
</evidence>
<dbReference type="InterPro" id="IPR005135">
    <property type="entry name" value="Endo/exonuclease/phosphatase"/>
</dbReference>
<evidence type="ECO:0000256" key="5">
    <source>
        <dbReference type="ARBA" id="ARBA00022763"/>
    </source>
</evidence>
<organism evidence="11">
    <name type="scientific">uncultured Dysgonomonas sp</name>
    <dbReference type="NCBI Taxonomy" id="206096"/>
    <lineage>
        <taxon>Bacteria</taxon>
        <taxon>Pseudomonadati</taxon>
        <taxon>Bacteroidota</taxon>
        <taxon>Bacteroidia</taxon>
        <taxon>Bacteroidales</taxon>
        <taxon>Dysgonomonadaceae</taxon>
        <taxon>Dysgonomonas</taxon>
        <taxon>environmental samples</taxon>
    </lineage>
</organism>
<dbReference type="Pfam" id="PF03372">
    <property type="entry name" value="Exo_endo_phos"/>
    <property type="match status" value="1"/>
</dbReference>
<evidence type="ECO:0000256" key="4">
    <source>
        <dbReference type="ARBA" id="ARBA00022723"/>
    </source>
</evidence>
<dbReference type="AlphaFoldDB" id="A0A212JQ51"/>
<keyword evidence="4" id="KW-0479">Metal-binding</keyword>
<dbReference type="Gene3D" id="3.60.10.10">
    <property type="entry name" value="Endonuclease/exonuclease/phosphatase"/>
    <property type="match status" value="1"/>
</dbReference>
<dbReference type="EMBL" id="FLUL01000001">
    <property type="protein sequence ID" value="SBW01445.1"/>
    <property type="molecule type" value="Genomic_DNA"/>
</dbReference>
<comment type="cofactor">
    <cofactor evidence="1">
        <name>Mn(2+)</name>
        <dbReference type="ChEBI" id="CHEBI:29035"/>
    </cofactor>
</comment>